<evidence type="ECO:0000313" key="2">
    <source>
        <dbReference type="EMBL" id="ERN15019.1"/>
    </source>
</evidence>
<dbReference type="EMBL" id="KI392518">
    <property type="protein sequence ID" value="ERN15019.1"/>
    <property type="molecule type" value="Genomic_DNA"/>
</dbReference>
<organism evidence="2 3">
    <name type="scientific">Amborella trichopoda</name>
    <dbReference type="NCBI Taxonomy" id="13333"/>
    <lineage>
        <taxon>Eukaryota</taxon>
        <taxon>Viridiplantae</taxon>
        <taxon>Streptophyta</taxon>
        <taxon>Embryophyta</taxon>
        <taxon>Tracheophyta</taxon>
        <taxon>Spermatophyta</taxon>
        <taxon>Magnoliopsida</taxon>
        <taxon>Amborellales</taxon>
        <taxon>Amborellaceae</taxon>
        <taxon>Amborella</taxon>
    </lineage>
</organism>
<feature type="transmembrane region" description="Helical" evidence="1">
    <location>
        <begin position="67"/>
        <end position="89"/>
    </location>
</feature>
<name>U5CY00_AMBTC</name>
<dbReference type="AlphaFoldDB" id="U5CY00"/>
<keyword evidence="1" id="KW-0812">Transmembrane</keyword>
<proteinExistence type="predicted"/>
<dbReference type="HOGENOM" id="CLU_156149_1_0_1"/>
<evidence type="ECO:0008006" key="4">
    <source>
        <dbReference type="Google" id="ProtNLM"/>
    </source>
</evidence>
<evidence type="ECO:0000256" key="1">
    <source>
        <dbReference type="SAM" id="Phobius"/>
    </source>
</evidence>
<keyword evidence="3" id="KW-1185">Reference proteome</keyword>
<evidence type="ECO:0000313" key="3">
    <source>
        <dbReference type="Proteomes" id="UP000017836"/>
    </source>
</evidence>
<feature type="transmembrane region" description="Helical" evidence="1">
    <location>
        <begin position="39"/>
        <end position="61"/>
    </location>
</feature>
<dbReference type="eggNOG" id="ENOG502S4CH">
    <property type="taxonomic scope" value="Eukaryota"/>
</dbReference>
<accession>U5CY00</accession>
<sequence>ISFEGPEMGFASSSSKNVPIAEAVLLGALAPGVNRPTWLVLNFTFLALGFCLAAMLFAAFFSQNSLLILHILVLIFLSGMLFALLNWFLAQTGLVSIEQQMEEMGLAKNKEPEQRKDE</sequence>
<keyword evidence="1" id="KW-0472">Membrane</keyword>
<feature type="non-terminal residue" evidence="2">
    <location>
        <position position="1"/>
    </location>
</feature>
<protein>
    <recommendedName>
        <fullName evidence="4">Transmembrane protein</fullName>
    </recommendedName>
</protein>
<keyword evidence="1" id="KW-1133">Transmembrane helix</keyword>
<gene>
    <name evidence="2" type="ORF">AMTR_s00032p00235520</name>
</gene>
<reference evidence="3" key="1">
    <citation type="journal article" date="2013" name="Science">
        <title>The Amborella genome and the evolution of flowering plants.</title>
        <authorList>
            <consortium name="Amborella Genome Project"/>
        </authorList>
    </citation>
    <scope>NUCLEOTIDE SEQUENCE [LARGE SCALE GENOMIC DNA]</scope>
</reference>
<dbReference type="Proteomes" id="UP000017836">
    <property type="component" value="Unassembled WGS sequence"/>
</dbReference>